<accession>Q2S4I7</accession>
<evidence type="ECO:0000256" key="1">
    <source>
        <dbReference type="SAM" id="MobiDB-lite"/>
    </source>
</evidence>
<dbReference type="EMBL" id="CP000159">
    <property type="protein sequence ID" value="ABC43822.1"/>
    <property type="molecule type" value="Genomic_DNA"/>
</dbReference>
<keyword evidence="3" id="KW-1185">Reference proteome</keyword>
<feature type="compositionally biased region" description="Low complexity" evidence="1">
    <location>
        <begin position="34"/>
        <end position="53"/>
    </location>
</feature>
<feature type="region of interest" description="Disordered" evidence="1">
    <location>
        <begin position="124"/>
        <end position="312"/>
    </location>
</feature>
<feature type="region of interest" description="Disordered" evidence="1">
    <location>
        <begin position="1"/>
        <end position="102"/>
    </location>
</feature>
<dbReference type="STRING" id="309807.SRU_0757"/>
<evidence type="ECO:0000313" key="2">
    <source>
        <dbReference type="EMBL" id="ABC43822.1"/>
    </source>
</evidence>
<gene>
    <name evidence="2" type="ordered locus">SRU_0757</name>
</gene>
<protein>
    <submittedName>
        <fullName evidence="2">Uncharacterized protein</fullName>
    </submittedName>
</protein>
<feature type="region of interest" description="Disordered" evidence="1">
    <location>
        <begin position="329"/>
        <end position="378"/>
    </location>
</feature>
<dbReference type="Proteomes" id="UP000008674">
    <property type="component" value="Chromosome"/>
</dbReference>
<reference evidence="2 3" key="1">
    <citation type="journal article" date="2005" name="Proc. Natl. Acad. Sci. U.S.A.">
        <title>The genome of Salinibacter ruber: convergence and gene exchange among hyperhalophilic bacteria and archaea.</title>
        <authorList>
            <person name="Mongodin E.F."/>
            <person name="Nelson K.E."/>
            <person name="Daugherty S."/>
            <person name="Deboy R.T."/>
            <person name="Wister J."/>
            <person name="Khouri H."/>
            <person name="Weidman J."/>
            <person name="Walsh D.A."/>
            <person name="Papke R.T."/>
            <person name="Sanchez Perez G."/>
            <person name="Sharma A.K."/>
            <person name="Nesbo C.L."/>
            <person name="MacLeod D."/>
            <person name="Bapteste E."/>
            <person name="Doolittle W.F."/>
            <person name="Charlebois R.L."/>
            <person name="Legault B."/>
            <person name="Rodriguez-Valera F."/>
        </authorList>
    </citation>
    <scope>NUCLEOTIDE SEQUENCE [LARGE SCALE GENOMIC DNA]</scope>
    <source>
        <strain evidence="3">DSM 13855 / CECT 5946 / M31</strain>
    </source>
</reference>
<dbReference type="KEGG" id="sru:SRU_0757"/>
<sequence length="378" mass="40285">MDVRLRGTTIRPLPLTQPARPHQRLRSALRPRRSASAAPCRIAPSRGASSGRSPPRPHRPPRPRAVPCALGPARSAVSHRPGRHSAVPLGLHGRRGAPRGPAWPRACVGRGVVAGRPVRGALGGPYPLRGVHRPHPSPLVPAHPRPARPGTGRGPTGRRTGDGQLAPDVLRVSDAGGRGRGPPHSLDSRGGPRRRVGAGPPSAGRLPRRGRRRARPAPARFGRRPAGRHGGRQFAFVPPAPASRGSLRRRGSRRVCDCPRVTSEALRLPRRPRRSPGASGEIAPPPSGFGRSAQHDVRAPGRPSGDRDFNGKLSSRPCALLYFSETAPKIEGAGFPETQPVVQEDLGRSPNADPAEHEREGCLPLNLRTLPQPPSRCP</sequence>
<feature type="compositionally biased region" description="Basic residues" evidence="1">
    <location>
        <begin position="21"/>
        <end position="33"/>
    </location>
</feature>
<evidence type="ECO:0000313" key="3">
    <source>
        <dbReference type="Proteomes" id="UP000008674"/>
    </source>
</evidence>
<name>Q2S4I7_SALRD</name>
<dbReference type="HOGENOM" id="CLU_731359_0_0_10"/>
<dbReference type="EnsemblBacteria" id="ABC43822">
    <property type="protein sequence ID" value="ABC43822"/>
    <property type="gene ID" value="SRU_0757"/>
</dbReference>
<feature type="compositionally biased region" description="Basic residues" evidence="1">
    <location>
        <begin position="206"/>
        <end position="231"/>
    </location>
</feature>
<organism evidence="2 3">
    <name type="scientific">Salinibacter ruber (strain DSM 13855 / M31)</name>
    <dbReference type="NCBI Taxonomy" id="309807"/>
    <lineage>
        <taxon>Bacteria</taxon>
        <taxon>Pseudomonadati</taxon>
        <taxon>Rhodothermota</taxon>
        <taxon>Rhodothermia</taxon>
        <taxon>Rhodothermales</taxon>
        <taxon>Salinibacteraceae</taxon>
        <taxon>Salinibacter</taxon>
    </lineage>
</organism>
<feature type="compositionally biased region" description="Basic and acidic residues" evidence="1">
    <location>
        <begin position="293"/>
        <end position="310"/>
    </location>
</feature>
<proteinExistence type="predicted"/>
<dbReference type="AlphaFoldDB" id="Q2S4I7"/>